<evidence type="ECO:0000256" key="2">
    <source>
        <dbReference type="ARBA" id="ARBA00009085"/>
    </source>
</evidence>
<reference evidence="11 12" key="1">
    <citation type="submission" date="2024-01" db="EMBL/GenBank/DDBJ databases">
        <authorList>
            <consortium name="Genoscope - CEA"/>
            <person name="William W."/>
        </authorList>
    </citation>
    <scope>NUCLEOTIDE SEQUENCE [LARGE SCALE GENOMIC DNA]</scope>
    <source>
        <strain evidence="11 12">29B2s-10</strain>
    </source>
</reference>
<feature type="compositionally biased region" description="Acidic residues" evidence="8">
    <location>
        <begin position="520"/>
        <end position="534"/>
    </location>
</feature>
<feature type="transmembrane region" description="Helical" evidence="9">
    <location>
        <begin position="6"/>
        <end position="24"/>
    </location>
</feature>
<dbReference type="EMBL" id="OZ004258">
    <property type="protein sequence ID" value="CAK7913059.1"/>
    <property type="molecule type" value="Genomic_DNA"/>
</dbReference>
<dbReference type="InterPro" id="IPR038765">
    <property type="entry name" value="Papain-like_cys_pep_sf"/>
</dbReference>
<keyword evidence="9" id="KW-0472">Membrane</keyword>
<dbReference type="PROSITE" id="PS50235">
    <property type="entry name" value="USP_3"/>
    <property type="match status" value="1"/>
</dbReference>
<keyword evidence="9" id="KW-0812">Transmembrane</keyword>
<dbReference type="PANTHER" id="PTHR24006">
    <property type="entry name" value="UBIQUITIN CARBOXYL-TERMINAL HYDROLASE"/>
    <property type="match status" value="1"/>
</dbReference>
<feature type="compositionally biased region" description="Acidic residues" evidence="8">
    <location>
        <begin position="259"/>
        <end position="268"/>
    </location>
</feature>
<protein>
    <recommendedName>
        <fullName evidence="7">Ubiquitin carboxyl-terminal hydrolase</fullName>
        <ecNumber evidence="7">3.4.19.12</ecNumber>
    </recommendedName>
</protein>
<comment type="catalytic activity">
    <reaction evidence="1 7">
        <text>Thiol-dependent hydrolysis of ester, thioester, amide, peptide and isopeptide bonds formed by the C-terminal Gly of ubiquitin (a 76-residue protein attached to proteins as an intracellular targeting signal).</text>
        <dbReference type="EC" id="3.4.19.12"/>
    </reaction>
</comment>
<evidence type="ECO:0000256" key="9">
    <source>
        <dbReference type="SAM" id="Phobius"/>
    </source>
</evidence>
<evidence type="ECO:0000256" key="4">
    <source>
        <dbReference type="ARBA" id="ARBA00022786"/>
    </source>
</evidence>
<gene>
    <name evidence="11" type="primary">UBP1</name>
    <name evidence="11" type="ORF">CAAN4_F09846</name>
</gene>
<evidence type="ECO:0000256" key="5">
    <source>
        <dbReference type="ARBA" id="ARBA00022801"/>
    </source>
</evidence>
<evidence type="ECO:0000313" key="12">
    <source>
        <dbReference type="Proteomes" id="UP001497600"/>
    </source>
</evidence>
<keyword evidence="9" id="KW-1133">Transmembrane helix</keyword>
<name>A0ABP0EFF0_9ASCO</name>
<evidence type="ECO:0000256" key="1">
    <source>
        <dbReference type="ARBA" id="ARBA00000707"/>
    </source>
</evidence>
<evidence type="ECO:0000313" key="11">
    <source>
        <dbReference type="EMBL" id="CAK7913059.1"/>
    </source>
</evidence>
<evidence type="ECO:0000256" key="6">
    <source>
        <dbReference type="ARBA" id="ARBA00022807"/>
    </source>
</evidence>
<dbReference type="InterPro" id="IPR050164">
    <property type="entry name" value="Peptidase_C19"/>
</dbReference>
<feature type="region of interest" description="Disordered" evidence="8">
    <location>
        <begin position="254"/>
        <end position="276"/>
    </location>
</feature>
<comment type="similarity">
    <text evidence="2 7">Belongs to the peptidase C19 family.</text>
</comment>
<dbReference type="SUPFAM" id="SSF54001">
    <property type="entry name" value="Cysteine proteinases"/>
    <property type="match status" value="1"/>
</dbReference>
<feature type="compositionally biased region" description="Acidic residues" evidence="8">
    <location>
        <begin position="638"/>
        <end position="660"/>
    </location>
</feature>
<keyword evidence="6 7" id="KW-0788">Thiol protease</keyword>
<evidence type="ECO:0000256" key="8">
    <source>
        <dbReference type="SAM" id="MobiDB-lite"/>
    </source>
</evidence>
<accession>A0ABP0EFF0</accession>
<evidence type="ECO:0000259" key="10">
    <source>
        <dbReference type="PROSITE" id="PS50235"/>
    </source>
</evidence>
<dbReference type="EC" id="3.4.19.12" evidence="7"/>
<dbReference type="InterPro" id="IPR001394">
    <property type="entry name" value="Peptidase_C19_UCH"/>
</dbReference>
<evidence type="ECO:0000256" key="7">
    <source>
        <dbReference type="RuleBase" id="RU366025"/>
    </source>
</evidence>
<feature type="region of interest" description="Disordered" evidence="8">
    <location>
        <begin position="508"/>
        <end position="534"/>
    </location>
</feature>
<feature type="compositionally biased region" description="Basic and acidic residues" evidence="8">
    <location>
        <begin position="510"/>
        <end position="519"/>
    </location>
</feature>
<dbReference type="PANTHER" id="PTHR24006:SF888">
    <property type="entry name" value="UBIQUITIN CARBOXYL-TERMINAL HYDROLASE 30"/>
    <property type="match status" value="1"/>
</dbReference>
<proteinExistence type="inferred from homology"/>
<dbReference type="Gene3D" id="3.90.70.10">
    <property type="entry name" value="Cysteine proteinases"/>
    <property type="match status" value="1"/>
</dbReference>
<organism evidence="11 12">
    <name type="scientific">[Candida] anglica</name>
    <dbReference type="NCBI Taxonomy" id="148631"/>
    <lineage>
        <taxon>Eukaryota</taxon>
        <taxon>Fungi</taxon>
        <taxon>Dikarya</taxon>
        <taxon>Ascomycota</taxon>
        <taxon>Saccharomycotina</taxon>
        <taxon>Pichiomycetes</taxon>
        <taxon>Debaryomycetaceae</taxon>
        <taxon>Kurtzmaniella</taxon>
    </lineage>
</organism>
<keyword evidence="5 7" id="KW-0378">Hydrolase</keyword>
<dbReference type="CDD" id="cd02662">
    <property type="entry name" value="Peptidase_C19F"/>
    <property type="match status" value="1"/>
</dbReference>
<feature type="domain" description="USP" evidence="10">
    <location>
        <begin position="128"/>
        <end position="598"/>
    </location>
</feature>
<dbReference type="InterPro" id="IPR018200">
    <property type="entry name" value="USP_CS"/>
</dbReference>
<dbReference type="Pfam" id="PF00443">
    <property type="entry name" value="UCH"/>
    <property type="match status" value="2"/>
</dbReference>
<keyword evidence="4 7" id="KW-0833">Ubl conjugation pathway</keyword>
<feature type="region of interest" description="Disordered" evidence="8">
    <location>
        <begin position="604"/>
        <end position="668"/>
    </location>
</feature>
<keyword evidence="12" id="KW-1185">Reference proteome</keyword>
<dbReference type="PROSITE" id="PS00972">
    <property type="entry name" value="USP_1"/>
    <property type="match status" value="1"/>
</dbReference>
<sequence length="668" mass="75273">MTTSLATVFVLVFILILSIVISIVNQQLWVEGSENLKKFGGLDVKFARFSIGWWKKVVSSSPRVLATTTTVGLIVATVYILYGTNSKTFGVFDLMQRYIGNGPGSRFRSGGRRTREHRFAMKNGGEVGGIANEGNTCFMNSVIQSLASSRELGSFIEGYLHQEIEVGTDSDEKVMVRSSVPKVGLEFTKALKDLMDGVNGSYGTKGKEFSTRDLLANMPNGPKQNFFSGYNQEDAQEFYQLVFNLLEREYKLSKKNDESKEDSEESEKEESPVDSSFVDRDEIDKFVCGFNDIGYIGPIYVPAEQVDPNLVGQVGSENKYQPLQLVTPVDGVTVERVGCLTCGEIGGIRYSVNSGLSLNLPNKNAYAYDIEELLEEWISPDIIEDVNCNRCGLSQTLEFLEEKISGSTGKVATMYETRAQDIKNELESPIISDEVFDRMTIKQMIKKTKKSKQILMSRPPPLLSMHINRSVFDPRTYQIVKNTCNVSFPEKLDLSKYSADPENINMDARLPLKKEGPVEEKEEEEEGEDEQDEVVDSRLVYDLKAVISHYGTHNYGHYICYRKQRGTWWRISDESVYVVNEEEVVNSQGTFMLFYEYNDGSVEDLQELSESEEEEEEEEIGNEANNDSSDDSSTKEVDESDTEEILAGKEDEDSSEDFNTEEGRAFHI</sequence>
<dbReference type="PROSITE" id="PS00973">
    <property type="entry name" value="USP_2"/>
    <property type="match status" value="1"/>
</dbReference>
<keyword evidence="3 7" id="KW-0645">Protease</keyword>
<feature type="compositionally biased region" description="Acidic residues" evidence="8">
    <location>
        <begin position="604"/>
        <end position="621"/>
    </location>
</feature>
<dbReference type="InterPro" id="IPR028889">
    <property type="entry name" value="USP"/>
</dbReference>
<dbReference type="GO" id="GO:0016787">
    <property type="term" value="F:hydrolase activity"/>
    <property type="evidence" value="ECO:0007669"/>
    <property type="project" value="UniProtKB-KW"/>
</dbReference>
<dbReference type="Proteomes" id="UP001497600">
    <property type="component" value="Chromosome F"/>
</dbReference>
<evidence type="ECO:0000256" key="3">
    <source>
        <dbReference type="ARBA" id="ARBA00022670"/>
    </source>
</evidence>